<accession>A0ABQ5SK71</accession>
<keyword evidence="4" id="KW-1185">Reference proteome</keyword>
<dbReference type="Proteomes" id="UP001165090">
    <property type="component" value="Unassembled WGS sequence"/>
</dbReference>
<feature type="region of interest" description="Disordered" evidence="1">
    <location>
        <begin position="331"/>
        <end position="350"/>
    </location>
</feature>
<evidence type="ECO:0000313" key="4">
    <source>
        <dbReference type="Proteomes" id="UP001165090"/>
    </source>
</evidence>
<evidence type="ECO:0000259" key="2">
    <source>
        <dbReference type="PROSITE" id="PS50090"/>
    </source>
</evidence>
<gene>
    <name evidence="3" type="ORF">VaNZ11_014607</name>
</gene>
<dbReference type="InterPro" id="IPR001005">
    <property type="entry name" value="SANT/Myb"/>
</dbReference>
<feature type="region of interest" description="Disordered" evidence="1">
    <location>
        <begin position="223"/>
        <end position="326"/>
    </location>
</feature>
<evidence type="ECO:0000256" key="1">
    <source>
        <dbReference type="SAM" id="MobiDB-lite"/>
    </source>
</evidence>
<feature type="region of interest" description="Disordered" evidence="1">
    <location>
        <begin position="89"/>
        <end position="117"/>
    </location>
</feature>
<organism evidence="3 4">
    <name type="scientific">Volvox africanus</name>
    <dbReference type="NCBI Taxonomy" id="51714"/>
    <lineage>
        <taxon>Eukaryota</taxon>
        <taxon>Viridiplantae</taxon>
        <taxon>Chlorophyta</taxon>
        <taxon>core chlorophytes</taxon>
        <taxon>Chlorophyceae</taxon>
        <taxon>CS clade</taxon>
        <taxon>Chlamydomonadales</taxon>
        <taxon>Volvocaceae</taxon>
        <taxon>Volvox</taxon>
    </lineage>
</organism>
<reference evidence="3 4" key="1">
    <citation type="journal article" date="2023" name="IScience">
        <title>Expanded male sex-determining region conserved during the evolution of homothallism in the green alga Volvox.</title>
        <authorList>
            <person name="Yamamoto K."/>
            <person name="Matsuzaki R."/>
            <person name="Mahakham W."/>
            <person name="Heman W."/>
            <person name="Sekimoto H."/>
            <person name="Kawachi M."/>
            <person name="Minakuchi Y."/>
            <person name="Toyoda A."/>
            <person name="Nozaki H."/>
        </authorList>
    </citation>
    <scope>NUCLEOTIDE SEQUENCE [LARGE SCALE GENOMIC DNA]</scope>
    <source>
        <strain evidence="3 4">NIES-4468</strain>
    </source>
</reference>
<comment type="caution">
    <text evidence="3">The sequence shown here is derived from an EMBL/GenBank/DDBJ whole genome shotgun (WGS) entry which is preliminary data.</text>
</comment>
<proteinExistence type="predicted"/>
<feature type="domain" description="Myb-like" evidence="2">
    <location>
        <begin position="113"/>
        <end position="163"/>
    </location>
</feature>
<feature type="compositionally biased region" description="Low complexity" evidence="1">
    <location>
        <begin position="729"/>
        <end position="751"/>
    </location>
</feature>
<feature type="region of interest" description="Disordered" evidence="1">
    <location>
        <begin position="688"/>
        <end position="760"/>
    </location>
</feature>
<dbReference type="Pfam" id="PF00249">
    <property type="entry name" value="Myb_DNA-binding"/>
    <property type="match status" value="1"/>
</dbReference>
<feature type="region of interest" description="Disordered" evidence="1">
    <location>
        <begin position="454"/>
        <end position="485"/>
    </location>
</feature>
<sequence length="1018" mass="105026">MYLAGRRLRLHNLRHVGTDLNVIHRVCDYLQSCLWYDLCSIVARTSDHYLMQSDSAQESGNSVAALAIDHSPLENDDAALDIAEGSEGVGDIASDRNQQGSHERRPQTSRAPTNRNKRRGWSAIEISTLALLHAIHGNKWSVIARHYRNRHDGDVKNIFHSALRSKATETNCLLRAYAQTVGPNCDDPRVRQSAYEAARQQYGSAPILSSAAAYLNQQAISLADDKDPDAVDPTTSPEAFAEAGPSQPQQTQPQPRQQQLQVRTPGLSNRQGKAKGKEAAEEDQGQGSEGPQPAAEVGAPPAGHPRRSRRLARSAQPSDASASAPLAAELPADPSVSAPTDWESDGGGAVAAAMYSPSHDVLLQLRARRDANASLERKAPGVSNDNAGLNLEVKQAWGPVGTDGHPDRSLLAPQRSAGIVWGQSALDAAHPHMKRRQQQQEQEPSLLHRASVLHFPRPPFAPPQPQPQPQPQPKSQSPHSRHQHVSCMEHDLAGDAVSHGPLYGGGHGIGSSAVSMYGNMGLPVGGVGITASYPGAAPRPSTHMLAPQQVLAPSSLSTMLAAPQAMAVGPSADPNSANPLGLSNIGHTIAAPYPSHSVFGGGDGAGFRSLTAPGTTVMPPPGAGALRNTQRLASAAAGIRDPDIVSMAGASSGGVAATAGSGGSQQLDPLEALLRDLESPFTSAASLLGRTRPVESSNPLRLLRRPRLPVDPLSMPGPQGLPGQSATTGLAGSMAPPGAPGAHGQLGAGPPTLLGSGQIPLPASGQPLVLAPSGSGQMAQWATGGHAAAARGQMHSAYPALGSAGAGGGAFHSTVSRGSGLMGQQLQGLYDTWVSTKGLAPVPSTGIAAPNRISPPPGPQPFMLPSGGGGGGASAMPPLGASFTSWAPGAFVFTGAQGPVDPAVDYLRTSGVNPAAYSQPWPGTGAGGGAADSYRANAGMYASAPTAAEGPHLVDEQQRRFWESTHQQVPLQQAGSLSGSFTPGAPVTHQGTGFRRELGQLPQPPGDGHSGQGPFGLQ</sequence>
<dbReference type="SUPFAM" id="SSF46689">
    <property type="entry name" value="Homeodomain-like"/>
    <property type="match status" value="1"/>
</dbReference>
<name>A0ABQ5SK71_9CHLO</name>
<feature type="compositionally biased region" description="Pro residues" evidence="1">
    <location>
        <begin position="456"/>
        <end position="472"/>
    </location>
</feature>
<feature type="compositionally biased region" description="Low complexity" evidence="1">
    <location>
        <begin position="245"/>
        <end position="261"/>
    </location>
</feature>
<feature type="compositionally biased region" description="Low complexity" evidence="1">
    <location>
        <begin position="313"/>
        <end position="326"/>
    </location>
</feature>
<dbReference type="PROSITE" id="PS50090">
    <property type="entry name" value="MYB_LIKE"/>
    <property type="match status" value="1"/>
</dbReference>
<feature type="compositionally biased region" description="Gly residues" evidence="1">
    <location>
        <begin position="1008"/>
        <end position="1018"/>
    </location>
</feature>
<dbReference type="InterPro" id="IPR009057">
    <property type="entry name" value="Homeodomain-like_sf"/>
</dbReference>
<dbReference type="CDD" id="cd00167">
    <property type="entry name" value="SANT"/>
    <property type="match status" value="1"/>
</dbReference>
<dbReference type="EMBL" id="BSDZ01000089">
    <property type="protein sequence ID" value="GLI69890.1"/>
    <property type="molecule type" value="Genomic_DNA"/>
</dbReference>
<protein>
    <recommendedName>
        <fullName evidence="2">Myb-like domain-containing protein</fullName>
    </recommendedName>
</protein>
<dbReference type="SMART" id="SM00717">
    <property type="entry name" value="SANT"/>
    <property type="match status" value="1"/>
</dbReference>
<evidence type="ECO:0000313" key="3">
    <source>
        <dbReference type="EMBL" id="GLI69890.1"/>
    </source>
</evidence>
<dbReference type="Gene3D" id="1.10.10.60">
    <property type="entry name" value="Homeodomain-like"/>
    <property type="match status" value="1"/>
</dbReference>
<feature type="region of interest" description="Disordered" evidence="1">
    <location>
        <begin position="974"/>
        <end position="1018"/>
    </location>
</feature>